<evidence type="ECO:0000256" key="1">
    <source>
        <dbReference type="SAM" id="MobiDB-lite"/>
    </source>
</evidence>
<dbReference type="Proteomes" id="UP000886523">
    <property type="component" value="Unassembled WGS sequence"/>
</dbReference>
<comment type="caution">
    <text evidence="2">The sequence shown here is derived from an EMBL/GenBank/DDBJ whole genome shotgun (WGS) entry which is preliminary data.</text>
</comment>
<dbReference type="EMBL" id="MU128997">
    <property type="protein sequence ID" value="KAF9511693.1"/>
    <property type="molecule type" value="Genomic_DNA"/>
</dbReference>
<organism evidence="2 3">
    <name type="scientific">Hydnum rufescens UP504</name>
    <dbReference type="NCBI Taxonomy" id="1448309"/>
    <lineage>
        <taxon>Eukaryota</taxon>
        <taxon>Fungi</taxon>
        <taxon>Dikarya</taxon>
        <taxon>Basidiomycota</taxon>
        <taxon>Agaricomycotina</taxon>
        <taxon>Agaricomycetes</taxon>
        <taxon>Cantharellales</taxon>
        <taxon>Hydnaceae</taxon>
        <taxon>Hydnum</taxon>
    </lineage>
</organism>
<evidence type="ECO:0000313" key="3">
    <source>
        <dbReference type="Proteomes" id="UP000886523"/>
    </source>
</evidence>
<feature type="compositionally biased region" description="Basic and acidic residues" evidence="1">
    <location>
        <begin position="19"/>
        <end position="33"/>
    </location>
</feature>
<reference evidence="2" key="1">
    <citation type="journal article" date="2020" name="Nat. Commun.">
        <title>Large-scale genome sequencing of mycorrhizal fungi provides insights into the early evolution of symbiotic traits.</title>
        <authorList>
            <person name="Miyauchi S."/>
            <person name="Kiss E."/>
            <person name="Kuo A."/>
            <person name="Drula E."/>
            <person name="Kohler A."/>
            <person name="Sanchez-Garcia M."/>
            <person name="Morin E."/>
            <person name="Andreopoulos B."/>
            <person name="Barry K.W."/>
            <person name="Bonito G."/>
            <person name="Buee M."/>
            <person name="Carver A."/>
            <person name="Chen C."/>
            <person name="Cichocki N."/>
            <person name="Clum A."/>
            <person name="Culley D."/>
            <person name="Crous P.W."/>
            <person name="Fauchery L."/>
            <person name="Girlanda M."/>
            <person name="Hayes R.D."/>
            <person name="Keri Z."/>
            <person name="LaButti K."/>
            <person name="Lipzen A."/>
            <person name="Lombard V."/>
            <person name="Magnuson J."/>
            <person name="Maillard F."/>
            <person name="Murat C."/>
            <person name="Nolan M."/>
            <person name="Ohm R.A."/>
            <person name="Pangilinan J."/>
            <person name="Pereira M.F."/>
            <person name="Perotto S."/>
            <person name="Peter M."/>
            <person name="Pfister S."/>
            <person name="Riley R."/>
            <person name="Sitrit Y."/>
            <person name="Stielow J.B."/>
            <person name="Szollosi G."/>
            <person name="Zifcakova L."/>
            <person name="Stursova M."/>
            <person name="Spatafora J.W."/>
            <person name="Tedersoo L."/>
            <person name="Vaario L.M."/>
            <person name="Yamada A."/>
            <person name="Yan M."/>
            <person name="Wang P."/>
            <person name="Xu J."/>
            <person name="Bruns T."/>
            <person name="Baldrian P."/>
            <person name="Vilgalys R."/>
            <person name="Dunand C."/>
            <person name="Henrissat B."/>
            <person name="Grigoriev I.V."/>
            <person name="Hibbett D."/>
            <person name="Nagy L.G."/>
            <person name="Martin F.M."/>
        </authorList>
    </citation>
    <scope>NUCLEOTIDE SEQUENCE</scope>
    <source>
        <strain evidence="2">UP504</strain>
    </source>
</reference>
<sequence>MLTLPSPSDPKRPRRGRRSAPDDHHRTAPPDVDIDHVASLVLNVSQSLRERAVGISDPQSSKFKECSASAICLPTNTPRLHDNLLDMTNETDVSLNARGNHRVSQSSQSAGPQSRIDSMDIYQDILNSHPHPSNLPSQHQSISMEKASSSRRILSSSQLGRASSLTAPRLSARERPSVPSENAGQYGHSSVAAVAAKKLHNLSPPSRPHTKLLSSSVKSKSLGMKGMPKSGLITAGAAKPFKVPLVSSRAQAIVSVPATTQRGVPPAQPPSIDVLANTSSSSDSFEMDSFGPDLEAVEACLQKFD</sequence>
<feature type="region of interest" description="Disordered" evidence="1">
    <location>
        <begin position="201"/>
        <end position="223"/>
    </location>
</feature>
<feature type="compositionally biased region" description="Low complexity" evidence="1">
    <location>
        <begin position="211"/>
        <end position="222"/>
    </location>
</feature>
<proteinExistence type="predicted"/>
<evidence type="ECO:0000313" key="2">
    <source>
        <dbReference type="EMBL" id="KAF9511693.1"/>
    </source>
</evidence>
<feature type="region of interest" description="Disordered" evidence="1">
    <location>
        <begin position="125"/>
        <end position="188"/>
    </location>
</feature>
<accession>A0A9P6ATI8</accession>
<gene>
    <name evidence="2" type="ORF">BS47DRAFT_1146773</name>
</gene>
<dbReference type="AlphaFoldDB" id="A0A9P6ATI8"/>
<keyword evidence="3" id="KW-1185">Reference proteome</keyword>
<protein>
    <submittedName>
        <fullName evidence="2">Uncharacterized protein</fullName>
    </submittedName>
</protein>
<feature type="region of interest" description="Disordered" evidence="1">
    <location>
        <begin position="1"/>
        <end position="33"/>
    </location>
</feature>
<feature type="compositionally biased region" description="Polar residues" evidence="1">
    <location>
        <begin position="130"/>
        <end position="147"/>
    </location>
</feature>
<name>A0A9P6ATI8_9AGAM</name>